<keyword evidence="3" id="KW-1185">Reference proteome</keyword>
<feature type="signal peptide" evidence="1">
    <location>
        <begin position="1"/>
        <end position="23"/>
    </location>
</feature>
<dbReference type="AlphaFoldDB" id="A0A2R8B5P3"/>
<gene>
    <name evidence="2" type="ORF">DEA8626_01424</name>
</gene>
<evidence type="ECO:0000313" key="3">
    <source>
        <dbReference type="Proteomes" id="UP000244924"/>
    </source>
</evidence>
<protein>
    <submittedName>
        <fullName evidence="2">Uncharacterized protein</fullName>
    </submittedName>
</protein>
<dbReference type="Proteomes" id="UP000244924">
    <property type="component" value="Unassembled WGS sequence"/>
</dbReference>
<dbReference type="RefSeq" id="WP_146188841.1">
    <property type="nucleotide sequence ID" value="NZ_OMOQ01000001.1"/>
</dbReference>
<proteinExistence type="predicted"/>
<sequence length="94" mass="10319">MRIPVIFLSTLLTVLLLCAFAQTKQLSAADRKADTRIEEDGETNEIRFYVDGELGAVLKSDGLHVRNGIRYGGTIVDAGAQGYFEKQQGDDAKK</sequence>
<organism evidence="2 3">
    <name type="scientific">Albidovulum aquaemixtae</name>
    <dbReference type="NCBI Taxonomy" id="1542388"/>
    <lineage>
        <taxon>Bacteria</taxon>
        <taxon>Pseudomonadati</taxon>
        <taxon>Pseudomonadota</taxon>
        <taxon>Alphaproteobacteria</taxon>
        <taxon>Rhodobacterales</taxon>
        <taxon>Paracoccaceae</taxon>
        <taxon>Albidovulum</taxon>
    </lineage>
</organism>
<evidence type="ECO:0000313" key="2">
    <source>
        <dbReference type="EMBL" id="SPH17896.1"/>
    </source>
</evidence>
<keyword evidence="1" id="KW-0732">Signal</keyword>
<accession>A0A2R8B5P3</accession>
<dbReference type="EMBL" id="OMOQ01000001">
    <property type="protein sequence ID" value="SPH17896.1"/>
    <property type="molecule type" value="Genomic_DNA"/>
</dbReference>
<reference evidence="2 3" key="1">
    <citation type="submission" date="2018-03" db="EMBL/GenBank/DDBJ databases">
        <authorList>
            <person name="Keele B.F."/>
        </authorList>
    </citation>
    <scope>NUCLEOTIDE SEQUENCE [LARGE SCALE GENOMIC DNA]</scope>
    <source>
        <strain evidence="2 3">CECT 8626</strain>
    </source>
</reference>
<name>A0A2R8B5P3_9RHOB</name>
<feature type="chain" id="PRO_5015335427" evidence="1">
    <location>
        <begin position="24"/>
        <end position="94"/>
    </location>
</feature>
<dbReference type="OrthoDB" id="8086164at2"/>
<evidence type="ECO:0000256" key="1">
    <source>
        <dbReference type="SAM" id="SignalP"/>
    </source>
</evidence>